<evidence type="ECO:0000256" key="1">
    <source>
        <dbReference type="SAM" id="MobiDB-lite"/>
    </source>
</evidence>
<sequence length="66" mass="7230">MLFLGLDTERLQEVYDQIHGVYPMKSLEQVLAYLGIHSSLNATEHVSGSPRKKHSEGSLSGGSSDK</sequence>
<protein>
    <submittedName>
        <fullName evidence="2">Uncharacterized protein</fullName>
    </submittedName>
</protein>
<dbReference type="Proteomes" id="UP000222788">
    <property type="component" value="Unassembled WGS sequence"/>
</dbReference>
<reference evidence="2 3" key="2">
    <citation type="journal article" date="2013" name="IMA Fungus">
        <title>IMA Genome-F 1: Ceratocystis fimbriata: Draft nuclear genome sequence for the plant pathogen, Ceratocystis fimbriata.</title>
        <authorList>
            <person name="Wilken P.M."/>
            <person name="Steenkamp E.T."/>
            <person name="Wingfield M.J."/>
            <person name="de Beer Z.W."/>
            <person name="Wingfield B.D."/>
        </authorList>
    </citation>
    <scope>NUCLEOTIDE SEQUENCE [LARGE SCALE GENOMIC DNA]</scope>
    <source>
        <strain evidence="2 3">CBS 114723</strain>
    </source>
</reference>
<accession>A0A2C5WU69</accession>
<keyword evidence="3" id="KW-1185">Reference proteome</keyword>
<feature type="region of interest" description="Disordered" evidence="1">
    <location>
        <begin position="43"/>
        <end position="66"/>
    </location>
</feature>
<evidence type="ECO:0000313" key="2">
    <source>
        <dbReference type="EMBL" id="PHH49282.1"/>
    </source>
</evidence>
<evidence type="ECO:0000313" key="3">
    <source>
        <dbReference type="Proteomes" id="UP000222788"/>
    </source>
</evidence>
<dbReference type="AlphaFoldDB" id="A0A2C5WU69"/>
<proteinExistence type="predicted"/>
<organism evidence="2 3">
    <name type="scientific">Ceratocystis fimbriata CBS 114723</name>
    <dbReference type="NCBI Taxonomy" id="1035309"/>
    <lineage>
        <taxon>Eukaryota</taxon>
        <taxon>Fungi</taxon>
        <taxon>Dikarya</taxon>
        <taxon>Ascomycota</taxon>
        <taxon>Pezizomycotina</taxon>
        <taxon>Sordariomycetes</taxon>
        <taxon>Hypocreomycetidae</taxon>
        <taxon>Microascales</taxon>
        <taxon>Ceratocystidaceae</taxon>
        <taxon>Ceratocystis</taxon>
    </lineage>
</organism>
<gene>
    <name evidence="2" type="ORF">CFIMG_007844RA00001</name>
</gene>
<name>A0A2C5WU69_9PEZI</name>
<dbReference type="EMBL" id="APWK03000225">
    <property type="protein sequence ID" value="PHH49282.1"/>
    <property type="molecule type" value="Genomic_DNA"/>
</dbReference>
<reference evidence="2 3" key="1">
    <citation type="journal article" date="2013" name="Fungal Biol.">
        <title>Analysis of microsatellite markers in the genome of the plant pathogen Ceratocystis fimbriata.</title>
        <authorList>
            <person name="Simpson M.C."/>
            <person name="Wilken P.M."/>
            <person name="Coetzee M.P."/>
            <person name="Wingfield M.J."/>
            <person name="Wingfield B.D."/>
        </authorList>
    </citation>
    <scope>NUCLEOTIDE SEQUENCE [LARGE SCALE GENOMIC DNA]</scope>
    <source>
        <strain evidence="2 3">CBS 114723</strain>
    </source>
</reference>
<comment type="caution">
    <text evidence="2">The sequence shown here is derived from an EMBL/GenBank/DDBJ whole genome shotgun (WGS) entry which is preliminary data.</text>
</comment>
<feature type="compositionally biased region" description="Polar residues" evidence="1">
    <location>
        <begin position="57"/>
        <end position="66"/>
    </location>
</feature>